<dbReference type="CDD" id="cd20267">
    <property type="entry name" value="Complex1_LYR_LYRM7"/>
    <property type="match status" value="1"/>
</dbReference>
<comment type="function">
    <text evidence="8">Assembly factor required for Rieske Fe-S protein RIP1 incorporation into the cytochrome b-c1 (CIII) complex. Functions as a chaperone, binding to this subunit within the mitochondrial matrix and stabilizing it prior to its translocation and insertion into the late CIII dimeric intermediate within the mitochondrial inner membrane. Modulates the mitochondrial matrix zinc pool.</text>
</comment>
<protein>
    <recommendedName>
        <fullName evidence="4">Mitochondrial zinc maintenance protein 1, mitochondrial</fullName>
    </recommendedName>
</protein>
<feature type="compositionally biased region" description="Basic residues" evidence="9">
    <location>
        <begin position="106"/>
        <end position="116"/>
    </location>
</feature>
<evidence type="ECO:0000256" key="1">
    <source>
        <dbReference type="ARBA" id="ARBA00004305"/>
    </source>
</evidence>
<organism evidence="10 11">
    <name type="scientific">Umbelopsis ramanniana AG</name>
    <dbReference type="NCBI Taxonomy" id="1314678"/>
    <lineage>
        <taxon>Eukaryota</taxon>
        <taxon>Fungi</taxon>
        <taxon>Fungi incertae sedis</taxon>
        <taxon>Mucoromycota</taxon>
        <taxon>Mucoromycotina</taxon>
        <taxon>Umbelopsidomycetes</taxon>
        <taxon>Umbelopsidales</taxon>
        <taxon>Umbelopsidaceae</taxon>
        <taxon>Umbelopsis</taxon>
    </lineage>
</organism>
<keyword evidence="5" id="KW-0809">Transit peptide</keyword>
<comment type="subcellular location">
    <subcellularLocation>
        <location evidence="1">Mitochondrion matrix</location>
    </subcellularLocation>
</comment>
<dbReference type="GO" id="GO:0034551">
    <property type="term" value="P:mitochondrial respiratory chain complex III assembly"/>
    <property type="evidence" value="ECO:0007669"/>
    <property type="project" value="InterPro"/>
</dbReference>
<evidence type="ECO:0000256" key="7">
    <source>
        <dbReference type="ARBA" id="ARBA00023186"/>
    </source>
</evidence>
<reference evidence="10" key="2">
    <citation type="journal article" date="2022" name="Proc. Natl. Acad. Sci. U.S.A.">
        <title>Diploid-dominant life cycles characterize the early evolution of Fungi.</title>
        <authorList>
            <person name="Amses K.R."/>
            <person name="Simmons D.R."/>
            <person name="Longcore J.E."/>
            <person name="Mondo S.J."/>
            <person name="Seto K."/>
            <person name="Jeronimo G.H."/>
            <person name="Bonds A.E."/>
            <person name="Quandt C.A."/>
            <person name="Davis W.J."/>
            <person name="Chang Y."/>
            <person name="Federici B.A."/>
            <person name="Kuo A."/>
            <person name="LaButti K."/>
            <person name="Pangilinan J."/>
            <person name="Andreopoulos W."/>
            <person name="Tritt A."/>
            <person name="Riley R."/>
            <person name="Hundley H."/>
            <person name="Johnson J."/>
            <person name="Lipzen A."/>
            <person name="Barry K."/>
            <person name="Lang B.F."/>
            <person name="Cuomo C.A."/>
            <person name="Buchler N.E."/>
            <person name="Grigoriev I.V."/>
            <person name="Spatafora J.W."/>
            <person name="Stajich J.E."/>
            <person name="James T.Y."/>
        </authorList>
    </citation>
    <scope>NUCLEOTIDE SEQUENCE</scope>
    <source>
        <strain evidence="10">AG</strain>
    </source>
</reference>
<keyword evidence="11" id="KW-1185">Reference proteome</keyword>
<evidence type="ECO:0000256" key="6">
    <source>
        <dbReference type="ARBA" id="ARBA00023128"/>
    </source>
</evidence>
<dbReference type="InterPro" id="IPR050435">
    <property type="entry name" value="MZM1/LYRM7"/>
</dbReference>
<evidence type="ECO:0000256" key="5">
    <source>
        <dbReference type="ARBA" id="ARBA00022946"/>
    </source>
</evidence>
<evidence type="ECO:0000313" key="11">
    <source>
        <dbReference type="Proteomes" id="UP001206595"/>
    </source>
</evidence>
<reference evidence="10" key="1">
    <citation type="submission" date="2021-06" db="EMBL/GenBank/DDBJ databases">
        <authorList>
            <consortium name="DOE Joint Genome Institute"/>
            <person name="Mondo S.J."/>
            <person name="Amses K.R."/>
            <person name="Simmons D.R."/>
            <person name="Longcore J.E."/>
            <person name="Seto K."/>
            <person name="Alves G.H."/>
            <person name="Bonds A.E."/>
            <person name="Quandt C.A."/>
            <person name="Davis W.J."/>
            <person name="Chang Y."/>
            <person name="Letcher P.M."/>
            <person name="Powell M.J."/>
            <person name="Kuo A."/>
            <person name="Labutti K."/>
            <person name="Pangilinan J."/>
            <person name="Andreopoulos W."/>
            <person name="Tritt A."/>
            <person name="Riley R."/>
            <person name="Hundley H."/>
            <person name="Johnson J."/>
            <person name="Lipzen A."/>
            <person name="Barry K."/>
            <person name="Berbee M.L."/>
            <person name="Buchler N.E."/>
            <person name="Grigoriev I.V."/>
            <person name="Spatafora J.W."/>
            <person name="Stajich J.E."/>
            <person name="James T.Y."/>
        </authorList>
    </citation>
    <scope>NUCLEOTIDE SEQUENCE</scope>
    <source>
        <strain evidence="10">AG</strain>
    </source>
</reference>
<evidence type="ECO:0000256" key="9">
    <source>
        <dbReference type="SAM" id="MobiDB-lite"/>
    </source>
</evidence>
<sequence length="125" mass="13718">MSTQRTVALGAYRNLLKAQKQTFGADVVALNAARAKTYVEFNNSKNETDPNVIEEKITLANQVASILRSNIVQGVRKEEEVDTDIYKLKFHPGIELGDNDSIRNSKGSHRKSKKQKASGGCCGGH</sequence>
<proteinExistence type="inferred from homology"/>
<dbReference type="InterPro" id="IPR045298">
    <property type="entry name" value="Complex1_LYR_LYRM7"/>
</dbReference>
<keyword evidence="7" id="KW-0143">Chaperone</keyword>
<dbReference type="RefSeq" id="XP_051443586.1">
    <property type="nucleotide sequence ID" value="XM_051589927.1"/>
</dbReference>
<dbReference type="Proteomes" id="UP001206595">
    <property type="component" value="Unassembled WGS sequence"/>
</dbReference>
<dbReference type="GeneID" id="75915272"/>
<comment type="caution">
    <text evidence="10">The sequence shown here is derived from an EMBL/GenBank/DDBJ whole genome shotgun (WGS) entry which is preliminary data.</text>
</comment>
<evidence type="ECO:0000256" key="2">
    <source>
        <dbReference type="ARBA" id="ARBA00009949"/>
    </source>
</evidence>
<accession>A0AAD5HC09</accession>
<comment type="similarity">
    <text evidence="2">Belongs to the complex I LYR family. MZM1 subfamily.</text>
</comment>
<gene>
    <name evidence="10" type="ORF">K450DRAFT_246547</name>
</gene>
<name>A0AAD5HC09_UMBRA</name>
<dbReference type="GO" id="GO:0044183">
    <property type="term" value="F:protein folding chaperone"/>
    <property type="evidence" value="ECO:0007669"/>
    <property type="project" value="TreeGrafter"/>
</dbReference>
<evidence type="ECO:0000256" key="8">
    <source>
        <dbReference type="ARBA" id="ARBA00025268"/>
    </source>
</evidence>
<evidence type="ECO:0000313" key="10">
    <source>
        <dbReference type="EMBL" id="KAI8578582.1"/>
    </source>
</evidence>
<evidence type="ECO:0000256" key="4">
    <source>
        <dbReference type="ARBA" id="ARBA00015108"/>
    </source>
</evidence>
<dbReference type="PANTHER" id="PTHR46749:SF1">
    <property type="entry name" value="COMPLEX III ASSEMBLY FACTOR LYRM7"/>
    <property type="match status" value="1"/>
</dbReference>
<dbReference type="GO" id="GO:0005759">
    <property type="term" value="C:mitochondrial matrix"/>
    <property type="evidence" value="ECO:0007669"/>
    <property type="project" value="UniProtKB-SubCell"/>
</dbReference>
<comment type="subunit">
    <text evidence="3">Interacts with RIP1.</text>
</comment>
<dbReference type="PANTHER" id="PTHR46749">
    <property type="entry name" value="COMPLEX III ASSEMBLY FACTOR LYRM7"/>
    <property type="match status" value="1"/>
</dbReference>
<dbReference type="EMBL" id="MU620928">
    <property type="protein sequence ID" value="KAI8578582.1"/>
    <property type="molecule type" value="Genomic_DNA"/>
</dbReference>
<dbReference type="AlphaFoldDB" id="A0AAD5HC09"/>
<evidence type="ECO:0000256" key="3">
    <source>
        <dbReference type="ARBA" id="ARBA00011589"/>
    </source>
</evidence>
<feature type="region of interest" description="Disordered" evidence="9">
    <location>
        <begin position="93"/>
        <end position="125"/>
    </location>
</feature>
<keyword evidence="6" id="KW-0496">Mitochondrion</keyword>